<feature type="region of interest" description="Disordered" evidence="4">
    <location>
        <begin position="190"/>
        <end position="213"/>
    </location>
</feature>
<sequence>MKRLFGVGAKKAPPPSLSDTTGNIDKRVDGLNEKIRKLDAELLRYKKQMAKMRPGAAKNGVKQRALRVLRQKKMYEQQMDQLMQQSFNIEQTAFAIETAQDTVQTVTAMKEANKQLKKQFNSKALDIDAIEDLQDDMEDLFEQNQDIQEAMARSYGVAEDFDEEDLDAELDALGELDDFDFEMESNATPSYLSDVSIPTTTPGAVPAAGETEEVDEFGLPLVPAQTMGA</sequence>
<feature type="compositionally biased region" description="Polar residues" evidence="4">
    <location>
        <begin position="190"/>
        <end position="202"/>
    </location>
</feature>
<dbReference type="Pfam" id="PF03357">
    <property type="entry name" value="Snf7"/>
    <property type="match status" value="1"/>
</dbReference>
<reference evidence="5 6" key="1">
    <citation type="submission" date="2010-05" db="EMBL/GenBank/DDBJ databases">
        <title>The Genome Sequence of Thecamonas trahens ATCC 50062.</title>
        <authorList>
            <consortium name="The Broad Institute Genome Sequencing Platform"/>
            <person name="Russ C."/>
            <person name="Cuomo C."/>
            <person name="Shea T."/>
            <person name="Young S.K."/>
            <person name="Zeng Q."/>
            <person name="Koehrsen M."/>
            <person name="Haas B."/>
            <person name="Borodovsky M."/>
            <person name="Guigo R."/>
            <person name="Alvarado L."/>
            <person name="Berlin A."/>
            <person name="Bochicchio J."/>
            <person name="Borenstein D."/>
            <person name="Chapman S."/>
            <person name="Chen Z."/>
            <person name="Freedman E."/>
            <person name="Gellesch M."/>
            <person name="Goldberg J."/>
            <person name="Griggs A."/>
            <person name="Gujja S."/>
            <person name="Heilman E."/>
            <person name="Heiman D."/>
            <person name="Hepburn T."/>
            <person name="Howarth C."/>
            <person name="Jen D."/>
            <person name="Larson L."/>
            <person name="Mehta T."/>
            <person name="Park D."/>
            <person name="Pearson M."/>
            <person name="Roberts A."/>
            <person name="Saif S."/>
            <person name="Shenoy N."/>
            <person name="Sisk P."/>
            <person name="Stolte C."/>
            <person name="Sykes S."/>
            <person name="Thomson T."/>
            <person name="Walk T."/>
            <person name="White J."/>
            <person name="Yandava C."/>
            <person name="Burger G."/>
            <person name="Gray M.W."/>
            <person name="Holland P.W.H."/>
            <person name="King N."/>
            <person name="Lang F.B.F."/>
            <person name="Roger A.J."/>
            <person name="Ruiz-Trillo I."/>
            <person name="Lander E."/>
            <person name="Nusbaum C."/>
        </authorList>
    </citation>
    <scope>NUCLEOTIDE SEQUENCE [LARGE SCALE GENOMIC DNA]</scope>
    <source>
        <strain evidence="5 6">ATCC 50062</strain>
    </source>
</reference>
<dbReference type="GO" id="GO:0032511">
    <property type="term" value="P:late endosome to vacuole transport via multivesicular body sorting pathway"/>
    <property type="evidence" value="ECO:0007669"/>
    <property type="project" value="TreeGrafter"/>
</dbReference>
<dbReference type="Gene3D" id="6.10.250.1710">
    <property type="match status" value="1"/>
</dbReference>
<evidence type="ECO:0000313" key="5">
    <source>
        <dbReference type="EMBL" id="KNC54174.1"/>
    </source>
</evidence>
<evidence type="ECO:0000313" key="6">
    <source>
        <dbReference type="Proteomes" id="UP000054408"/>
    </source>
</evidence>
<dbReference type="InterPro" id="IPR005024">
    <property type="entry name" value="Snf7_fam"/>
</dbReference>
<gene>
    <name evidence="5" type="ORF">AMSG_09959</name>
</gene>
<dbReference type="OrthoDB" id="3973241at2759"/>
<evidence type="ECO:0000256" key="1">
    <source>
        <dbReference type="ARBA" id="ARBA00006190"/>
    </source>
</evidence>
<feature type="region of interest" description="Disordered" evidence="4">
    <location>
        <begin position="1"/>
        <end position="25"/>
    </location>
</feature>
<keyword evidence="6" id="KW-1185">Reference proteome</keyword>
<dbReference type="OMA" id="GVKQMQK"/>
<dbReference type="EMBL" id="GL349486">
    <property type="protein sequence ID" value="KNC54174.1"/>
    <property type="molecule type" value="Genomic_DNA"/>
</dbReference>
<organism evidence="5 6">
    <name type="scientific">Thecamonas trahens ATCC 50062</name>
    <dbReference type="NCBI Taxonomy" id="461836"/>
    <lineage>
        <taxon>Eukaryota</taxon>
        <taxon>Apusozoa</taxon>
        <taxon>Apusomonadida</taxon>
        <taxon>Apusomonadidae</taxon>
        <taxon>Thecamonas</taxon>
    </lineage>
</organism>
<feature type="coiled-coil region" evidence="3">
    <location>
        <begin position="28"/>
        <end position="92"/>
    </location>
</feature>
<evidence type="ECO:0000256" key="2">
    <source>
        <dbReference type="ARBA" id="ARBA00023054"/>
    </source>
</evidence>
<dbReference type="eggNOG" id="KOG1655">
    <property type="taxonomic scope" value="Eukaryota"/>
</dbReference>
<dbReference type="GO" id="GO:0005771">
    <property type="term" value="C:multivesicular body"/>
    <property type="evidence" value="ECO:0007669"/>
    <property type="project" value="TreeGrafter"/>
</dbReference>
<dbReference type="AlphaFoldDB" id="A0A0L0DPE4"/>
<dbReference type="Proteomes" id="UP000054408">
    <property type="component" value="Unassembled WGS sequence"/>
</dbReference>
<evidence type="ECO:0000256" key="3">
    <source>
        <dbReference type="SAM" id="Coils"/>
    </source>
</evidence>
<accession>A0A0L0DPE4</accession>
<protein>
    <submittedName>
        <fullName evidence="5">Charged multivesicular body protein 5</fullName>
    </submittedName>
</protein>
<proteinExistence type="inferred from homology"/>
<dbReference type="RefSeq" id="XP_013753991.1">
    <property type="nucleotide sequence ID" value="XM_013898537.1"/>
</dbReference>
<keyword evidence="2 3" id="KW-0175">Coiled coil</keyword>
<dbReference type="PANTHER" id="PTHR22761:SF12">
    <property type="entry name" value="CHARGED MULTIVESICULAR BODY PROTEIN 5"/>
    <property type="match status" value="1"/>
</dbReference>
<dbReference type="Gene3D" id="1.10.287.1060">
    <property type="entry name" value="ESAT-6-like"/>
    <property type="match status" value="1"/>
</dbReference>
<evidence type="ECO:0000256" key="4">
    <source>
        <dbReference type="SAM" id="MobiDB-lite"/>
    </source>
</evidence>
<dbReference type="PANTHER" id="PTHR22761">
    <property type="entry name" value="CHARGED MULTIVESICULAR BODY PROTEIN"/>
    <property type="match status" value="1"/>
</dbReference>
<dbReference type="GO" id="GO:0006900">
    <property type="term" value="P:vesicle budding from membrane"/>
    <property type="evidence" value="ECO:0007669"/>
    <property type="project" value="TreeGrafter"/>
</dbReference>
<dbReference type="STRING" id="461836.A0A0L0DPE4"/>
<name>A0A0L0DPE4_THETB</name>
<dbReference type="GeneID" id="25568302"/>
<comment type="similarity">
    <text evidence="1">Belongs to the SNF7 family.</text>
</comment>